<accession>A0ABQ8JT03</accession>
<protein>
    <submittedName>
        <fullName evidence="1">Uncharacterized protein</fullName>
    </submittedName>
</protein>
<evidence type="ECO:0000313" key="2">
    <source>
        <dbReference type="Proteomes" id="UP000887458"/>
    </source>
</evidence>
<proteinExistence type="predicted"/>
<keyword evidence="2" id="KW-1185">Reference proteome</keyword>
<dbReference type="Proteomes" id="UP000887458">
    <property type="component" value="Unassembled WGS sequence"/>
</dbReference>
<reference evidence="1 2" key="2">
    <citation type="journal article" date="2022" name="Mol. Biol. Evol.">
        <title>Comparative Genomics Reveals Insights into the Divergent Evolution of Astigmatic Mites and Household Pest Adaptations.</title>
        <authorList>
            <person name="Xiong Q."/>
            <person name="Wan A.T."/>
            <person name="Liu X."/>
            <person name="Fung C.S."/>
            <person name="Xiao X."/>
            <person name="Malainual N."/>
            <person name="Hou J."/>
            <person name="Wang L."/>
            <person name="Wang M."/>
            <person name="Yang K.Y."/>
            <person name="Cui Y."/>
            <person name="Leung E.L."/>
            <person name="Nong W."/>
            <person name="Shin S.K."/>
            <person name="Au S.W."/>
            <person name="Jeong K.Y."/>
            <person name="Chew F.T."/>
            <person name="Hui J.H."/>
            <person name="Leung T.F."/>
            <person name="Tungtrongchitr A."/>
            <person name="Zhong N."/>
            <person name="Liu Z."/>
            <person name="Tsui S.K."/>
        </authorList>
    </citation>
    <scope>NUCLEOTIDE SEQUENCE [LARGE SCALE GENOMIC DNA]</scope>
    <source>
        <strain evidence="1">Derp</strain>
    </source>
</reference>
<name>A0ABQ8JT03_DERPT</name>
<organism evidence="1 2">
    <name type="scientific">Dermatophagoides pteronyssinus</name>
    <name type="common">European house dust mite</name>
    <dbReference type="NCBI Taxonomy" id="6956"/>
    <lineage>
        <taxon>Eukaryota</taxon>
        <taxon>Metazoa</taxon>
        <taxon>Ecdysozoa</taxon>
        <taxon>Arthropoda</taxon>
        <taxon>Chelicerata</taxon>
        <taxon>Arachnida</taxon>
        <taxon>Acari</taxon>
        <taxon>Acariformes</taxon>
        <taxon>Sarcoptiformes</taxon>
        <taxon>Astigmata</taxon>
        <taxon>Psoroptidia</taxon>
        <taxon>Analgoidea</taxon>
        <taxon>Pyroglyphidae</taxon>
        <taxon>Dermatophagoidinae</taxon>
        <taxon>Dermatophagoides</taxon>
    </lineage>
</organism>
<comment type="caution">
    <text evidence="1">The sequence shown here is derived from an EMBL/GenBank/DDBJ whole genome shotgun (WGS) entry which is preliminary data.</text>
</comment>
<reference evidence="1 2" key="1">
    <citation type="journal article" date="2018" name="J. Allergy Clin. Immunol.">
        <title>High-quality assembly of Dermatophagoides pteronyssinus genome and transcriptome reveals a wide range of novel allergens.</title>
        <authorList>
            <person name="Liu X.Y."/>
            <person name="Yang K.Y."/>
            <person name="Wang M.Q."/>
            <person name="Kwok J.S."/>
            <person name="Zeng X."/>
            <person name="Yang Z."/>
            <person name="Xiao X.J."/>
            <person name="Lau C.P."/>
            <person name="Li Y."/>
            <person name="Huang Z.M."/>
            <person name="Ba J.G."/>
            <person name="Yim A.K."/>
            <person name="Ouyang C.Y."/>
            <person name="Ngai S.M."/>
            <person name="Chan T.F."/>
            <person name="Leung E.L."/>
            <person name="Liu L."/>
            <person name="Liu Z.G."/>
            <person name="Tsui S.K."/>
        </authorList>
    </citation>
    <scope>NUCLEOTIDE SEQUENCE [LARGE SCALE GENOMIC DNA]</scope>
    <source>
        <strain evidence="1">Derp</strain>
    </source>
</reference>
<evidence type="ECO:0000313" key="1">
    <source>
        <dbReference type="EMBL" id="KAH9425397.1"/>
    </source>
</evidence>
<sequence length="72" mass="8966">MNENEMSLSCLIICNLQQQQQQPKKKMLQKRKERIRSTPVYKHTSHFGPQRWGRLFTHTRYIYFRFFFGWNK</sequence>
<dbReference type="EMBL" id="NJHN03000018">
    <property type="protein sequence ID" value="KAH9425397.1"/>
    <property type="molecule type" value="Genomic_DNA"/>
</dbReference>
<gene>
    <name evidence="1" type="ORF">DERP_006005</name>
</gene>